<dbReference type="InterPro" id="IPR001375">
    <property type="entry name" value="Peptidase_S9_cat"/>
</dbReference>
<dbReference type="eggNOG" id="COG0657">
    <property type="taxonomic scope" value="Bacteria"/>
</dbReference>
<dbReference type="HOGENOM" id="CLU_012494_5_1_11"/>
<dbReference type="Pfam" id="PF00326">
    <property type="entry name" value="Peptidase_S9"/>
    <property type="match status" value="1"/>
</dbReference>
<dbReference type="GO" id="GO:0008236">
    <property type="term" value="F:serine-type peptidase activity"/>
    <property type="evidence" value="ECO:0007669"/>
    <property type="project" value="InterPro"/>
</dbReference>
<dbReference type="KEGG" id="ske:Sked_22340"/>
<dbReference type="InterPro" id="IPR029058">
    <property type="entry name" value="AB_hydrolase_fold"/>
</dbReference>
<proteinExistence type="predicted"/>
<dbReference type="EMBL" id="CP001819">
    <property type="protein sequence ID" value="ACZ22149.1"/>
    <property type="molecule type" value="Genomic_DNA"/>
</dbReference>
<sequence>MGLAGLYAGTMTPTPLTLAPRPAADHRGFVLVLPGGGYAHRAEHESVDVVAWLSEHGVASGYLDYAIAPERYPTALDQVLTALAELRAGVHGEVTGPVAVLGFSAGGHLAGTALTATPDELAAVQARSAPGLTVARPDAAVLCYPVTSLVRTPHVGSRENLLGDRADDAALAAGLSTEQRVDAATAPTFLWHTADDETVHVSHSLGLAAALGDQGVPYELHVYPTGHHGLGLAPGSGTVEEWTTASLRWLREQGIGPVGDD</sequence>
<dbReference type="PANTHER" id="PTHR48081:SF6">
    <property type="entry name" value="PEPTIDASE S9 PROLYL OLIGOPEPTIDASE CATALYTIC DOMAIN-CONTAINING PROTEIN"/>
    <property type="match status" value="1"/>
</dbReference>
<dbReference type="PANTHER" id="PTHR48081">
    <property type="entry name" value="AB HYDROLASE SUPERFAMILY PROTEIN C4A8.06C"/>
    <property type="match status" value="1"/>
</dbReference>
<dbReference type="Proteomes" id="UP000000322">
    <property type="component" value="Chromosome"/>
</dbReference>
<evidence type="ECO:0000313" key="4">
    <source>
        <dbReference type="Proteomes" id="UP000000322"/>
    </source>
</evidence>
<dbReference type="InterPro" id="IPR050300">
    <property type="entry name" value="GDXG_lipolytic_enzyme"/>
</dbReference>
<dbReference type="STRING" id="446469.Sked_22340"/>
<evidence type="ECO:0000259" key="2">
    <source>
        <dbReference type="Pfam" id="PF00326"/>
    </source>
</evidence>
<dbReference type="Gene3D" id="3.40.50.1820">
    <property type="entry name" value="alpha/beta hydrolase"/>
    <property type="match status" value="1"/>
</dbReference>
<gene>
    <name evidence="3" type="ordered locus">Sked_22340</name>
</gene>
<dbReference type="SUPFAM" id="SSF53474">
    <property type="entry name" value="alpha/beta-Hydrolases"/>
    <property type="match status" value="1"/>
</dbReference>
<dbReference type="AlphaFoldDB" id="D1BIH2"/>
<name>D1BIH2_SANKS</name>
<organism evidence="3 4">
    <name type="scientific">Sanguibacter keddieii (strain ATCC 51767 / DSM 10542 / NCFB 3025 / ST-74)</name>
    <dbReference type="NCBI Taxonomy" id="446469"/>
    <lineage>
        <taxon>Bacteria</taxon>
        <taxon>Bacillati</taxon>
        <taxon>Actinomycetota</taxon>
        <taxon>Actinomycetes</taxon>
        <taxon>Micrococcales</taxon>
        <taxon>Sanguibacteraceae</taxon>
        <taxon>Sanguibacter</taxon>
    </lineage>
</organism>
<keyword evidence="4" id="KW-1185">Reference proteome</keyword>
<keyword evidence="1" id="KW-0378">Hydrolase</keyword>
<dbReference type="GO" id="GO:0006508">
    <property type="term" value="P:proteolysis"/>
    <property type="evidence" value="ECO:0007669"/>
    <property type="project" value="InterPro"/>
</dbReference>
<protein>
    <submittedName>
        <fullName evidence="3">Esterase/lipase</fullName>
    </submittedName>
</protein>
<feature type="domain" description="Peptidase S9 prolyl oligopeptidase catalytic" evidence="2">
    <location>
        <begin position="98"/>
        <end position="252"/>
    </location>
</feature>
<evidence type="ECO:0000256" key="1">
    <source>
        <dbReference type="ARBA" id="ARBA00022801"/>
    </source>
</evidence>
<accession>D1BIH2</accession>
<reference evidence="3 4" key="1">
    <citation type="journal article" date="2009" name="Stand. Genomic Sci.">
        <title>Complete genome sequence of Sanguibacter keddieii type strain (ST-74).</title>
        <authorList>
            <person name="Ivanova N."/>
            <person name="Sikorski J."/>
            <person name="Sims D."/>
            <person name="Brettin T."/>
            <person name="Detter J.C."/>
            <person name="Han C."/>
            <person name="Lapidus A."/>
            <person name="Copeland A."/>
            <person name="Glavina Del Rio T."/>
            <person name="Nolan M."/>
            <person name="Chen F."/>
            <person name="Lucas S."/>
            <person name="Tice H."/>
            <person name="Cheng J.F."/>
            <person name="Bruce D."/>
            <person name="Goodwin L."/>
            <person name="Pitluck S."/>
            <person name="Pati A."/>
            <person name="Mavromatis K."/>
            <person name="Chen A."/>
            <person name="Palaniappan K."/>
            <person name="D'haeseleer P."/>
            <person name="Chain P."/>
            <person name="Bristow J."/>
            <person name="Eisen J.A."/>
            <person name="Markowitz V."/>
            <person name="Hugenholtz P."/>
            <person name="Goker M."/>
            <person name="Pukall R."/>
            <person name="Klenk H.P."/>
            <person name="Kyrpides N.C."/>
        </authorList>
    </citation>
    <scope>NUCLEOTIDE SEQUENCE [LARGE SCALE GENOMIC DNA]</scope>
    <source>
        <strain evidence="4">ATCC 51767 / DSM 10542 / NCFB 3025 / ST-74</strain>
    </source>
</reference>
<evidence type="ECO:0000313" key="3">
    <source>
        <dbReference type="EMBL" id="ACZ22149.1"/>
    </source>
</evidence>